<keyword evidence="5 6" id="KW-0326">Glycosidase</keyword>
<dbReference type="PANTHER" id="PTHR42715">
    <property type="entry name" value="BETA-GLUCOSIDASE"/>
    <property type="match status" value="1"/>
</dbReference>
<dbReference type="Pfam" id="PF14310">
    <property type="entry name" value="Fn3-like"/>
    <property type="match status" value="1"/>
</dbReference>
<dbReference type="Gene3D" id="2.60.40.10">
    <property type="entry name" value="Immunoglobulins"/>
    <property type="match status" value="1"/>
</dbReference>
<dbReference type="Gene3D" id="3.20.20.300">
    <property type="entry name" value="Glycoside hydrolase, family 3, N-terminal domain"/>
    <property type="match status" value="1"/>
</dbReference>
<sequence length="852" mass="92815">MSRSFLNVSITELIQKLTLDEKILLLGAPNWWNTSPIPRLEIPAVRMSDGPNGVRGSSHFVATPAQCLPCATSLASTFDPELIEKVGNFLAEEAKVKSSVILLGPTCNIQRSPLGGRSFESFSEDPFLSGMMTSAYINGLQSRGVAATIKHFVANDQEHERTAVDSVVSDRALREIYLYPFMIAQKNAHPMAYMTSYARIGGIHCSENPSILKDILRKEWGFDGIIMSDWYGTFSTDLPINAGLDLEMPGPPRWRTNLLVHHCLSARKILVPEIDARVTNLLTFIQKVARKNPDIVYGDGIERSRDSPENRAFARKVASGGMVLLKNNGNLLPLRAEKVTKIAVIGPNVKARVISGGGSAALKPTYVVTPWDGLVQNAPKGVKLTYALGCYAYKYLPSLENYMKTPSGEPGWLCAFYNLDEQGNRTTKVHEIVINDTRVKLNDSLPKGLAEYWSIILRGSLTVTKTMPFEFGLTVAGRAKLFVNGKLTIDNWSNQRPGDFFYGQGSMEEKAVMNLTAGQSVDILVEYTNSSPPANPDDDIGKKGAQPALMKGLRLGGAEKLDPELAIKGAAALAADSDAVIIVGGLSSEWESEGFDRPSLSLPGLQDQLIASVAAANAKTIVVVQAGSAVSMPWVNDVCGIVQAWLSGNEVGNSIADVVFGNVNPSGRLPLTLPMRIEDTPAYLNFGSENGKVHYREDLFVGYKHYQARKITPLFPFGFGLSYTTFALSNLEVSKPTVPDARFTIEVSLSVANTGVVAGSEVVQLYIAFPKLGVTTPRLQLKGFVKARDLSPGQSVRVTIKLDKYAISYWDTPDRVWRAKAGTYGIHVGTSSDELPLISQFELPSTFDWVGL</sequence>
<dbReference type="PANTHER" id="PTHR42715:SF27">
    <property type="entry name" value="BETA-GLUCOSIDASE-RELATED"/>
    <property type="match status" value="1"/>
</dbReference>
<evidence type="ECO:0000256" key="5">
    <source>
        <dbReference type="ARBA" id="ARBA00023295"/>
    </source>
</evidence>
<dbReference type="VEuPathDB" id="FungiDB:BD410DRAFT_718698"/>
<dbReference type="SMART" id="SM00758">
    <property type="entry name" value="PA14"/>
    <property type="match status" value="1"/>
</dbReference>
<protein>
    <recommendedName>
        <fullName evidence="3 6">beta-glucosidase</fullName>
        <ecNumber evidence="3 6">3.2.1.21</ecNumber>
    </recommendedName>
</protein>
<dbReference type="InterPro" id="IPR001764">
    <property type="entry name" value="Glyco_hydro_3_N"/>
</dbReference>
<comment type="similarity">
    <text evidence="2 6">Belongs to the glycosyl hydrolase 3 family.</text>
</comment>
<evidence type="ECO:0000256" key="2">
    <source>
        <dbReference type="ARBA" id="ARBA00005336"/>
    </source>
</evidence>
<keyword evidence="6" id="KW-0624">Polysaccharide degradation</keyword>
<dbReference type="Pfam" id="PF07691">
    <property type="entry name" value="PA14"/>
    <property type="match status" value="1"/>
</dbReference>
<dbReference type="InterPro" id="IPR036881">
    <property type="entry name" value="Glyco_hydro_3_C_sf"/>
</dbReference>
<dbReference type="PRINTS" id="PR00133">
    <property type="entry name" value="GLHYDRLASE3"/>
</dbReference>
<dbReference type="InterPro" id="IPR019800">
    <property type="entry name" value="Glyco_hydro_3_AS"/>
</dbReference>
<proteinExistence type="inferred from homology"/>
<evidence type="ECO:0000256" key="4">
    <source>
        <dbReference type="ARBA" id="ARBA00022801"/>
    </source>
</evidence>
<dbReference type="STRING" id="50990.A0A4Y7QCS2"/>
<dbReference type="SMART" id="SM01217">
    <property type="entry name" value="Fn3_like"/>
    <property type="match status" value="1"/>
</dbReference>
<evidence type="ECO:0000256" key="3">
    <source>
        <dbReference type="ARBA" id="ARBA00012744"/>
    </source>
</evidence>
<reference evidence="8 9" key="1">
    <citation type="submission" date="2018-06" db="EMBL/GenBank/DDBJ databases">
        <title>A transcriptomic atlas of mushroom development highlights an independent origin of complex multicellularity.</title>
        <authorList>
            <consortium name="DOE Joint Genome Institute"/>
            <person name="Krizsan K."/>
            <person name="Almasi E."/>
            <person name="Merenyi Z."/>
            <person name="Sahu N."/>
            <person name="Viragh M."/>
            <person name="Koszo T."/>
            <person name="Mondo S."/>
            <person name="Kiss B."/>
            <person name="Balint B."/>
            <person name="Kues U."/>
            <person name="Barry K."/>
            <person name="Hegedus J.C."/>
            <person name="Henrissat B."/>
            <person name="Johnson J."/>
            <person name="Lipzen A."/>
            <person name="Ohm R."/>
            <person name="Nagy I."/>
            <person name="Pangilinan J."/>
            <person name="Yan J."/>
            <person name="Xiong Y."/>
            <person name="Grigoriev I.V."/>
            <person name="Hibbett D.S."/>
            <person name="Nagy L.G."/>
        </authorList>
    </citation>
    <scope>NUCLEOTIDE SEQUENCE [LARGE SCALE GENOMIC DNA]</scope>
    <source>
        <strain evidence="8 9">SZMC22713</strain>
    </source>
</reference>
<dbReference type="PROSITE" id="PS51820">
    <property type="entry name" value="PA14"/>
    <property type="match status" value="1"/>
</dbReference>
<dbReference type="InterPro" id="IPR013783">
    <property type="entry name" value="Ig-like_fold"/>
</dbReference>
<keyword evidence="6" id="KW-0119">Carbohydrate metabolism</keyword>
<dbReference type="AlphaFoldDB" id="A0A4Y7QCS2"/>
<dbReference type="InterPro" id="IPR050288">
    <property type="entry name" value="Cellulose_deg_GH3"/>
</dbReference>
<dbReference type="Pfam" id="PF01915">
    <property type="entry name" value="Glyco_hydro_3_C"/>
    <property type="match status" value="1"/>
</dbReference>
<dbReference type="InterPro" id="IPR011658">
    <property type="entry name" value="PA14_dom"/>
</dbReference>
<dbReference type="EMBL" id="ML170165">
    <property type="protein sequence ID" value="TDL25061.1"/>
    <property type="molecule type" value="Genomic_DNA"/>
</dbReference>
<evidence type="ECO:0000256" key="6">
    <source>
        <dbReference type="RuleBase" id="RU361161"/>
    </source>
</evidence>
<dbReference type="Gene3D" id="3.40.50.1700">
    <property type="entry name" value="Glycoside hydrolase family 3 C-terminal domain"/>
    <property type="match status" value="1"/>
</dbReference>
<dbReference type="Proteomes" id="UP000294933">
    <property type="component" value="Unassembled WGS sequence"/>
</dbReference>
<dbReference type="InterPro" id="IPR026891">
    <property type="entry name" value="Fn3-like"/>
</dbReference>
<dbReference type="InterPro" id="IPR037524">
    <property type="entry name" value="PA14/GLEYA"/>
</dbReference>
<name>A0A4Y7QCS2_9AGAM</name>
<dbReference type="Gene3D" id="2.60.120.260">
    <property type="entry name" value="Galactose-binding domain-like"/>
    <property type="match status" value="1"/>
</dbReference>
<dbReference type="SUPFAM" id="SSF52279">
    <property type="entry name" value="Beta-D-glucan exohydrolase, C-terminal domain"/>
    <property type="match status" value="1"/>
</dbReference>
<dbReference type="InterPro" id="IPR002772">
    <property type="entry name" value="Glyco_hydro_3_C"/>
</dbReference>
<evidence type="ECO:0000313" key="9">
    <source>
        <dbReference type="Proteomes" id="UP000294933"/>
    </source>
</evidence>
<organism evidence="8 9">
    <name type="scientific">Rickenella mellea</name>
    <dbReference type="NCBI Taxonomy" id="50990"/>
    <lineage>
        <taxon>Eukaryota</taxon>
        <taxon>Fungi</taxon>
        <taxon>Dikarya</taxon>
        <taxon>Basidiomycota</taxon>
        <taxon>Agaricomycotina</taxon>
        <taxon>Agaricomycetes</taxon>
        <taxon>Hymenochaetales</taxon>
        <taxon>Rickenellaceae</taxon>
        <taxon>Rickenella</taxon>
    </lineage>
</organism>
<feature type="domain" description="PA14" evidence="7">
    <location>
        <begin position="407"/>
        <end position="571"/>
    </location>
</feature>
<keyword evidence="4 6" id="KW-0378">Hydrolase</keyword>
<dbReference type="EC" id="3.2.1.21" evidence="3 6"/>
<evidence type="ECO:0000256" key="1">
    <source>
        <dbReference type="ARBA" id="ARBA00000448"/>
    </source>
</evidence>
<dbReference type="PROSITE" id="PS00775">
    <property type="entry name" value="GLYCOSYL_HYDROL_F3"/>
    <property type="match status" value="1"/>
</dbReference>
<dbReference type="InterPro" id="IPR017853">
    <property type="entry name" value="GH"/>
</dbReference>
<evidence type="ECO:0000259" key="7">
    <source>
        <dbReference type="PROSITE" id="PS51820"/>
    </source>
</evidence>
<accession>A0A4Y7QCS2</accession>
<dbReference type="SUPFAM" id="SSF51445">
    <property type="entry name" value="(Trans)glycosidases"/>
    <property type="match status" value="1"/>
</dbReference>
<dbReference type="GO" id="GO:0008422">
    <property type="term" value="F:beta-glucosidase activity"/>
    <property type="evidence" value="ECO:0007669"/>
    <property type="project" value="UniProtKB-EC"/>
</dbReference>
<evidence type="ECO:0000313" key="8">
    <source>
        <dbReference type="EMBL" id="TDL25061.1"/>
    </source>
</evidence>
<comment type="catalytic activity">
    <reaction evidence="1 6">
        <text>Hydrolysis of terminal, non-reducing beta-D-glucosyl residues with release of beta-D-glucose.</text>
        <dbReference type="EC" id="3.2.1.21"/>
    </reaction>
</comment>
<keyword evidence="9" id="KW-1185">Reference proteome</keyword>
<dbReference type="InterPro" id="IPR036962">
    <property type="entry name" value="Glyco_hydro_3_N_sf"/>
</dbReference>
<dbReference type="Pfam" id="PF00933">
    <property type="entry name" value="Glyco_hydro_3"/>
    <property type="match status" value="1"/>
</dbReference>
<dbReference type="GO" id="GO:0030245">
    <property type="term" value="P:cellulose catabolic process"/>
    <property type="evidence" value="ECO:0007669"/>
    <property type="project" value="UniProtKB-UniPathway"/>
</dbReference>
<gene>
    <name evidence="8" type="ORF">BD410DRAFT_718698</name>
</gene>
<dbReference type="FunFam" id="2.60.40.10:FF:000495">
    <property type="entry name" value="Periplasmic beta-glucosidase"/>
    <property type="match status" value="1"/>
</dbReference>
<dbReference type="UniPathway" id="UPA00696"/>
<comment type="pathway">
    <text evidence="6">Glycan metabolism; cellulose degradation.</text>
</comment>
<dbReference type="OrthoDB" id="47059at2759"/>